<evidence type="ECO:0000259" key="1">
    <source>
        <dbReference type="Pfam" id="PF10551"/>
    </source>
</evidence>
<organism evidence="2 3">
    <name type="scientific">Tilletia controversa</name>
    <name type="common">dwarf bunt fungus</name>
    <dbReference type="NCBI Taxonomy" id="13291"/>
    <lineage>
        <taxon>Eukaryota</taxon>
        <taxon>Fungi</taxon>
        <taxon>Dikarya</taxon>
        <taxon>Basidiomycota</taxon>
        <taxon>Ustilaginomycotina</taxon>
        <taxon>Exobasidiomycetes</taxon>
        <taxon>Tilletiales</taxon>
        <taxon>Tilletiaceae</taxon>
        <taxon>Tilletia</taxon>
    </lineage>
</organism>
<gene>
    <name evidence="2" type="ORF">A4X06_0g8693</name>
</gene>
<dbReference type="PANTHER" id="PTHR31973">
    <property type="entry name" value="POLYPROTEIN, PUTATIVE-RELATED"/>
    <property type="match status" value="1"/>
</dbReference>
<evidence type="ECO:0000313" key="2">
    <source>
        <dbReference type="EMBL" id="KAE8238608.1"/>
    </source>
</evidence>
<protein>
    <recommendedName>
        <fullName evidence="1">MULE transposase domain-containing protein</fullName>
    </recommendedName>
</protein>
<evidence type="ECO:0000313" key="3">
    <source>
        <dbReference type="Proteomes" id="UP000077684"/>
    </source>
</evidence>
<name>A0A8X7MK10_9BASI</name>
<dbReference type="EMBL" id="LWDE02002035">
    <property type="protein sequence ID" value="KAE8238608.1"/>
    <property type="molecule type" value="Genomic_DNA"/>
</dbReference>
<dbReference type="Proteomes" id="UP000077684">
    <property type="component" value="Unassembled WGS sequence"/>
</dbReference>
<dbReference type="AlphaFoldDB" id="A0A8X7MK10"/>
<dbReference type="InterPro" id="IPR018289">
    <property type="entry name" value="MULE_transposase_dom"/>
</dbReference>
<accession>A0A8X7MK10</accession>
<keyword evidence="3" id="KW-1185">Reference proteome</keyword>
<feature type="domain" description="MULE transposase" evidence="1">
    <location>
        <begin position="197"/>
        <end position="292"/>
    </location>
</feature>
<proteinExistence type="predicted"/>
<sequence length="332" mass="37149">MFATFEDANHAITELGVFHSFSPGIKKKDKTRIIWFCRSSKTCEWHARAWKGSGSLIKLVRLGELATHSCVGSIDPFRPPFAQNSFLVKAIDQRMTVNAETSAREIGDVLLKNLRIKPTYAAIYKAKRALPGDRDAELRLQVWQLPAYLTKLGEVDRDNFAIIEPEPREDDGVRQFERCFVAPAAARAAFKFCRPFVALDGTFLKGRIKLVLLLAATFDSNDSLVILAWGLVKVENEDNWTWFISQLLEAMPEMGSSTTTIVSDRDKGLLNDVSSQLSDVAHAFCCYHLASNLKTHFGASTQPLFWRCLTTICRLLSQAGVPGRQPLQSPPE</sequence>
<dbReference type="Pfam" id="PF10551">
    <property type="entry name" value="MULE"/>
    <property type="match status" value="1"/>
</dbReference>
<reference evidence="2" key="1">
    <citation type="submission" date="2016-04" db="EMBL/GenBank/DDBJ databases">
        <authorList>
            <person name="Nguyen H.D."/>
            <person name="Samba Siva P."/>
            <person name="Cullis J."/>
            <person name="Levesque C.A."/>
            <person name="Hambleton S."/>
        </authorList>
    </citation>
    <scope>NUCLEOTIDE SEQUENCE</scope>
    <source>
        <strain evidence="2">DAOMC 236426</strain>
    </source>
</reference>
<dbReference type="PANTHER" id="PTHR31973:SF187">
    <property type="entry name" value="MUTATOR TRANSPOSASE MUDRA PROTEIN"/>
    <property type="match status" value="1"/>
</dbReference>
<comment type="caution">
    <text evidence="2">The sequence shown here is derived from an EMBL/GenBank/DDBJ whole genome shotgun (WGS) entry which is preliminary data.</text>
</comment>
<reference evidence="2" key="2">
    <citation type="journal article" date="2019" name="IMA Fungus">
        <title>Genome sequencing and comparison of five Tilletia species to identify candidate genes for the detection of regulated species infecting wheat.</title>
        <authorList>
            <person name="Nguyen H.D.T."/>
            <person name="Sultana T."/>
            <person name="Kesanakurti P."/>
            <person name="Hambleton S."/>
        </authorList>
    </citation>
    <scope>NUCLEOTIDE SEQUENCE</scope>
    <source>
        <strain evidence="2">DAOMC 236426</strain>
    </source>
</reference>